<dbReference type="SUPFAM" id="SSF100895">
    <property type="entry name" value="Kazal-type serine protease inhibitors"/>
    <property type="match status" value="1"/>
</dbReference>
<evidence type="ECO:0008006" key="3">
    <source>
        <dbReference type="Google" id="ProtNLM"/>
    </source>
</evidence>
<evidence type="ECO:0000313" key="2">
    <source>
        <dbReference type="Proteomes" id="UP001359485"/>
    </source>
</evidence>
<comment type="caution">
    <text evidence="1">The sequence shown here is derived from an EMBL/GenBank/DDBJ whole genome shotgun (WGS) entry which is preliminary data.</text>
</comment>
<reference evidence="1 2" key="1">
    <citation type="submission" date="2023-09" db="EMBL/GenBank/DDBJ databases">
        <title>Genomes of two closely related lineages of the louse Polyplax serrata with different host specificities.</title>
        <authorList>
            <person name="Martinu J."/>
            <person name="Tarabai H."/>
            <person name="Stefka J."/>
            <person name="Hypsa V."/>
        </authorList>
    </citation>
    <scope>NUCLEOTIDE SEQUENCE [LARGE SCALE GENOMIC DNA]</scope>
    <source>
        <strain evidence="1">98ZLc_SE</strain>
    </source>
</reference>
<protein>
    <recommendedName>
        <fullName evidence="3">Kazal-like domain-containing protein</fullName>
    </recommendedName>
</protein>
<accession>A0ABR1B7C4</accession>
<organism evidence="1 2">
    <name type="scientific">Polyplax serrata</name>
    <name type="common">Common mouse louse</name>
    <dbReference type="NCBI Taxonomy" id="468196"/>
    <lineage>
        <taxon>Eukaryota</taxon>
        <taxon>Metazoa</taxon>
        <taxon>Ecdysozoa</taxon>
        <taxon>Arthropoda</taxon>
        <taxon>Hexapoda</taxon>
        <taxon>Insecta</taxon>
        <taxon>Pterygota</taxon>
        <taxon>Neoptera</taxon>
        <taxon>Paraneoptera</taxon>
        <taxon>Psocodea</taxon>
        <taxon>Troctomorpha</taxon>
        <taxon>Phthiraptera</taxon>
        <taxon>Anoplura</taxon>
        <taxon>Polyplacidae</taxon>
        <taxon>Polyplax</taxon>
    </lineage>
</organism>
<dbReference type="CDD" id="cd00104">
    <property type="entry name" value="KAZAL_FS"/>
    <property type="match status" value="1"/>
</dbReference>
<keyword evidence="2" id="KW-1185">Reference proteome</keyword>
<gene>
    <name evidence="1" type="ORF">RUM44_000866</name>
</gene>
<dbReference type="InterPro" id="IPR036058">
    <property type="entry name" value="Kazal_dom_sf"/>
</dbReference>
<proteinExistence type="predicted"/>
<evidence type="ECO:0000313" key="1">
    <source>
        <dbReference type="EMBL" id="KAK6635612.1"/>
    </source>
</evidence>
<name>A0ABR1B7C4_POLSC</name>
<dbReference type="Gene3D" id="3.30.60.30">
    <property type="match status" value="1"/>
</dbReference>
<sequence length="203" mass="23051">MLNRSTPWLVGERMEFVEILSENLWFVHGEADDKSKRLRGSAPTTRCYLVPSAVNRSRSDFEIFAGVAVVTVVTCAPSDGRHKFVAIACSHLCPDENHPVCAVDAQGLPKTFANRCFVDFAYCREGKSHVIDFRLRHNEGRGMLKWQYDKQDITITIVIITIPNTNEIDTITDRLRAEWPGNLEVPEQKNAFSRYEICIMTST</sequence>
<dbReference type="EMBL" id="JAWJWF010000003">
    <property type="protein sequence ID" value="KAK6635612.1"/>
    <property type="molecule type" value="Genomic_DNA"/>
</dbReference>
<dbReference type="Proteomes" id="UP001359485">
    <property type="component" value="Unassembled WGS sequence"/>
</dbReference>